<evidence type="ECO:0000313" key="2">
    <source>
        <dbReference type="EMBL" id="SLM48487.1"/>
    </source>
</evidence>
<feature type="compositionally biased region" description="Basic and acidic residues" evidence="1">
    <location>
        <begin position="1"/>
        <end position="12"/>
    </location>
</feature>
<accession>A0A1W1I651</accession>
<dbReference type="RefSeq" id="WP_080886859.1">
    <property type="nucleotide sequence ID" value="NZ_LT828648.1"/>
</dbReference>
<dbReference type="Proteomes" id="UP000192042">
    <property type="component" value="Chromosome I"/>
</dbReference>
<evidence type="ECO:0000313" key="3">
    <source>
        <dbReference type="Proteomes" id="UP000192042"/>
    </source>
</evidence>
<organism evidence="2 3">
    <name type="scientific">Nitrospira japonica</name>
    <dbReference type="NCBI Taxonomy" id="1325564"/>
    <lineage>
        <taxon>Bacteria</taxon>
        <taxon>Pseudomonadati</taxon>
        <taxon>Nitrospirota</taxon>
        <taxon>Nitrospiria</taxon>
        <taxon>Nitrospirales</taxon>
        <taxon>Nitrospiraceae</taxon>
        <taxon>Nitrospira</taxon>
    </lineage>
</organism>
<dbReference type="KEGG" id="nja:NSJP_2315"/>
<feature type="compositionally biased region" description="Basic residues" evidence="1">
    <location>
        <begin position="35"/>
        <end position="58"/>
    </location>
</feature>
<dbReference type="STRING" id="1325564.NSJP_2315"/>
<keyword evidence="3" id="KW-1185">Reference proteome</keyword>
<protein>
    <submittedName>
        <fullName evidence="2">Uncharacterized protein</fullName>
    </submittedName>
</protein>
<proteinExistence type="predicted"/>
<name>A0A1W1I651_9BACT</name>
<evidence type="ECO:0000256" key="1">
    <source>
        <dbReference type="SAM" id="MobiDB-lite"/>
    </source>
</evidence>
<dbReference type="EMBL" id="LT828648">
    <property type="protein sequence ID" value="SLM48487.1"/>
    <property type="molecule type" value="Genomic_DNA"/>
</dbReference>
<gene>
    <name evidence="2" type="ORF">NSJP_2315</name>
</gene>
<dbReference type="AlphaFoldDB" id="A0A1W1I651"/>
<reference evidence="2 3" key="1">
    <citation type="submission" date="2017-03" db="EMBL/GenBank/DDBJ databases">
        <authorList>
            <person name="Afonso C.L."/>
            <person name="Miller P.J."/>
            <person name="Scott M.A."/>
            <person name="Spackman E."/>
            <person name="Goraichik I."/>
            <person name="Dimitrov K.M."/>
            <person name="Suarez D.L."/>
            <person name="Swayne D.E."/>
        </authorList>
    </citation>
    <scope>NUCLEOTIDE SEQUENCE [LARGE SCALE GENOMIC DNA]</scope>
    <source>
        <strain evidence="2">Genome sequencing of Nitrospira japonica strain NJ11</strain>
    </source>
</reference>
<sequence length="71" mass="7712">MAKKGTESDESRLKKKVATKLSGHENPEGDAALRALRKRLKREQRKRRALALRKKHAGANKPAAEGAPAAG</sequence>
<feature type="region of interest" description="Disordered" evidence="1">
    <location>
        <begin position="1"/>
        <end position="71"/>
    </location>
</feature>
<feature type="compositionally biased region" description="Low complexity" evidence="1">
    <location>
        <begin position="59"/>
        <end position="71"/>
    </location>
</feature>